<gene>
    <name evidence="2" type="ORF">GSOID_T00006306001</name>
</gene>
<reference evidence="2" key="1">
    <citation type="journal article" date="2010" name="Science">
        <title>Plasticity of animal genome architecture unmasked by rapid evolution of a pelagic tunicate.</title>
        <authorList>
            <person name="Denoeud F."/>
            <person name="Henriet S."/>
            <person name="Mungpakdee S."/>
            <person name="Aury J.M."/>
            <person name="Da Silva C."/>
            <person name="Brinkmann H."/>
            <person name="Mikhaleva J."/>
            <person name="Olsen L.C."/>
            <person name="Jubin C."/>
            <person name="Canestro C."/>
            <person name="Bouquet J.M."/>
            <person name="Danks G."/>
            <person name="Poulain J."/>
            <person name="Campsteijn C."/>
            <person name="Adamski M."/>
            <person name="Cross I."/>
            <person name="Yadetie F."/>
            <person name="Muffato M."/>
            <person name="Louis A."/>
            <person name="Butcher S."/>
            <person name="Tsagkogeorga G."/>
            <person name="Konrad A."/>
            <person name="Singh S."/>
            <person name="Jensen M.F."/>
            <person name="Cong E.H."/>
            <person name="Eikeseth-Otteraa H."/>
            <person name="Noel B."/>
            <person name="Anthouard V."/>
            <person name="Porcel B.M."/>
            <person name="Kachouri-Lafond R."/>
            <person name="Nishino A."/>
            <person name="Ugolini M."/>
            <person name="Chourrout P."/>
            <person name="Nishida H."/>
            <person name="Aasland R."/>
            <person name="Huzurbazar S."/>
            <person name="Westhof E."/>
            <person name="Delsuc F."/>
            <person name="Lehrach H."/>
            <person name="Reinhardt R."/>
            <person name="Weissenbach J."/>
            <person name="Roy S.W."/>
            <person name="Artiguenave F."/>
            <person name="Postlethwait J.H."/>
            <person name="Manak J.R."/>
            <person name="Thompson E.M."/>
            <person name="Jaillon O."/>
            <person name="Du Pasquier L."/>
            <person name="Boudinot P."/>
            <person name="Liberles D.A."/>
            <person name="Volff J.N."/>
            <person name="Philippe H."/>
            <person name="Lenhard B."/>
            <person name="Roest Crollius H."/>
            <person name="Wincker P."/>
            <person name="Chourrout D."/>
        </authorList>
    </citation>
    <scope>NUCLEOTIDE SEQUENCE [LARGE SCALE GENOMIC DNA]</scope>
</reference>
<accession>E4WU13</accession>
<keyword evidence="3" id="KW-1185">Reference proteome</keyword>
<dbReference type="EMBL" id="FN653016">
    <property type="protein sequence ID" value="CBY07218.1"/>
    <property type="molecule type" value="Genomic_DNA"/>
</dbReference>
<protein>
    <submittedName>
        <fullName evidence="2">Uncharacterized protein</fullName>
    </submittedName>
</protein>
<dbReference type="OrthoDB" id="10650994at2759"/>
<evidence type="ECO:0000313" key="3">
    <source>
        <dbReference type="Proteomes" id="UP000001307"/>
    </source>
</evidence>
<feature type="signal peptide" evidence="1">
    <location>
        <begin position="1"/>
        <end position="20"/>
    </location>
</feature>
<name>E4WU13_OIKDI</name>
<organism evidence="2">
    <name type="scientific">Oikopleura dioica</name>
    <name type="common">Tunicate</name>
    <dbReference type="NCBI Taxonomy" id="34765"/>
    <lineage>
        <taxon>Eukaryota</taxon>
        <taxon>Metazoa</taxon>
        <taxon>Chordata</taxon>
        <taxon>Tunicata</taxon>
        <taxon>Appendicularia</taxon>
        <taxon>Copelata</taxon>
        <taxon>Oikopleuridae</taxon>
        <taxon>Oikopleura</taxon>
    </lineage>
</organism>
<dbReference type="AlphaFoldDB" id="E4WU13"/>
<proteinExistence type="predicted"/>
<dbReference type="InParanoid" id="E4WU13"/>
<evidence type="ECO:0000313" key="2">
    <source>
        <dbReference type="EMBL" id="CBY07218.1"/>
    </source>
</evidence>
<keyword evidence="1" id="KW-0732">Signal</keyword>
<sequence>MKLLFSLLTIFVQSLPVSNATEIDTVPSGSSLSSNRVRFKIENRDQCPEEETTFCEGEVCREWICTHGTLEHDSCELDFVDEAPVEDMMQQYRTCSCHSFIGPIEIFTGCKWKSTDIRPASLDIEASGEQTTFEILEEEFMTHITPIPETTAPTKIRASELPYYESEENFMLFDVEESEKTSDISQIFVGSFISCLRSLPGKAEILCSLEETTRPCEIKCEDETDHNVCLYDEEGCFWRNSFNRNCYSFEESFNHKKQS</sequence>
<evidence type="ECO:0000256" key="1">
    <source>
        <dbReference type="SAM" id="SignalP"/>
    </source>
</evidence>
<feature type="chain" id="PRO_5003190614" evidence="1">
    <location>
        <begin position="21"/>
        <end position="259"/>
    </location>
</feature>
<dbReference type="Proteomes" id="UP000001307">
    <property type="component" value="Unassembled WGS sequence"/>
</dbReference>